<dbReference type="CDD" id="cd03024">
    <property type="entry name" value="DsbA_FrnE"/>
    <property type="match status" value="1"/>
</dbReference>
<dbReference type="Pfam" id="PF01323">
    <property type="entry name" value="DSBA"/>
    <property type="match status" value="1"/>
</dbReference>
<dbReference type="AlphaFoldDB" id="A0A385YU55"/>
<dbReference type="Gene3D" id="3.40.30.10">
    <property type="entry name" value="Glutaredoxin"/>
    <property type="match status" value="1"/>
</dbReference>
<reference evidence="3" key="1">
    <citation type="submission" date="2018-09" db="EMBL/GenBank/DDBJ databases">
        <authorList>
            <person name="Zhu H."/>
        </authorList>
    </citation>
    <scope>NUCLEOTIDE SEQUENCE [LARGE SCALE GENOMIC DNA]</scope>
    <source>
        <strain evidence="3">K2R23-3</strain>
    </source>
</reference>
<dbReference type="PANTHER" id="PTHR13887:SF41">
    <property type="entry name" value="THIOREDOXIN SUPERFAMILY PROTEIN"/>
    <property type="match status" value="1"/>
</dbReference>
<dbReference type="InterPro" id="IPR001853">
    <property type="entry name" value="DSBA-like_thioredoxin_dom"/>
</dbReference>
<sequence length="236" mass="26738">MKIEIWSDYVCPFCYIGKRRLEQAIEKKGLQDHVDVVFKSYELDMSAPATSEETTYESLARKYQTTVEAAKQMTDGVREQAKSVGLTYNFDAIRPANTRDAHRLVMWAQKNDQAKELSERLFHAYFIDAREIGRREVLLEIVKEAGLNVEEAKAMLETKENLAAVRVEMQEGIELGVRGVPFFVVNEKYAISGAQPNDVFEEMLEKVAAEEGIQRSKLQLLGDTNANVCSDDSCDI</sequence>
<protein>
    <submittedName>
        <fullName evidence="2">DsbA family oxidoreductase</fullName>
    </submittedName>
</protein>
<dbReference type="KEGG" id="paek:D3873_11390"/>
<dbReference type="EMBL" id="CP032418">
    <property type="protein sequence ID" value="AYC30405.1"/>
    <property type="molecule type" value="Genomic_DNA"/>
</dbReference>
<evidence type="ECO:0000259" key="1">
    <source>
        <dbReference type="Pfam" id="PF01323"/>
    </source>
</evidence>
<keyword evidence="3" id="KW-1185">Reference proteome</keyword>
<dbReference type="GO" id="GO:0016491">
    <property type="term" value="F:oxidoreductase activity"/>
    <property type="evidence" value="ECO:0007669"/>
    <property type="project" value="InterPro"/>
</dbReference>
<dbReference type="Proteomes" id="UP000265725">
    <property type="component" value="Chromosome"/>
</dbReference>
<organism evidence="2 3">
    <name type="scientific">Paenisporosarcina cavernae</name>
    <dbReference type="NCBI Taxonomy" id="2320858"/>
    <lineage>
        <taxon>Bacteria</taxon>
        <taxon>Bacillati</taxon>
        <taxon>Bacillota</taxon>
        <taxon>Bacilli</taxon>
        <taxon>Bacillales</taxon>
        <taxon>Caryophanaceae</taxon>
        <taxon>Paenisporosarcina</taxon>
    </lineage>
</organism>
<gene>
    <name evidence="2" type="ORF">D3873_11390</name>
</gene>
<feature type="domain" description="DSBA-like thioredoxin" evidence="1">
    <location>
        <begin position="3"/>
        <end position="204"/>
    </location>
</feature>
<accession>A0A385YU55</accession>
<proteinExistence type="predicted"/>
<dbReference type="InterPro" id="IPR036249">
    <property type="entry name" value="Thioredoxin-like_sf"/>
</dbReference>
<dbReference type="RefSeq" id="WP_119884122.1">
    <property type="nucleotide sequence ID" value="NZ_CP032418.1"/>
</dbReference>
<dbReference type="OrthoDB" id="9799122at2"/>
<evidence type="ECO:0000313" key="3">
    <source>
        <dbReference type="Proteomes" id="UP000265725"/>
    </source>
</evidence>
<name>A0A385YU55_9BACL</name>
<dbReference type="PANTHER" id="PTHR13887">
    <property type="entry name" value="GLUTATHIONE S-TRANSFERASE KAPPA"/>
    <property type="match status" value="1"/>
</dbReference>
<evidence type="ECO:0000313" key="2">
    <source>
        <dbReference type="EMBL" id="AYC30405.1"/>
    </source>
</evidence>
<dbReference type="SUPFAM" id="SSF52833">
    <property type="entry name" value="Thioredoxin-like"/>
    <property type="match status" value="1"/>
</dbReference>